<dbReference type="RefSeq" id="WP_166009076.1">
    <property type="nucleotide sequence ID" value="NZ_CP049888.1"/>
</dbReference>
<dbReference type="EMBL" id="CP049888">
    <property type="protein sequence ID" value="QIL49949.1"/>
    <property type="molecule type" value="Genomic_DNA"/>
</dbReference>
<dbReference type="AlphaFoldDB" id="A0A6G8AYB0"/>
<keyword evidence="2" id="KW-1185">Reference proteome</keyword>
<protein>
    <submittedName>
        <fullName evidence="1">Uncharacterized protein</fullName>
    </submittedName>
</protein>
<evidence type="ECO:0000313" key="2">
    <source>
        <dbReference type="Proteomes" id="UP000500741"/>
    </source>
</evidence>
<name>A0A6G8AYB0_9LACO</name>
<dbReference type="KEGG" id="wco:G7084_00570"/>
<evidence type="ECO:0000313" key="1">
    <source>
        <dbReference type="EMBL" id="QIL49949.1"/>
    </source>
</evidence>
<accession>A0A6G8AYB0</accession>
<gene>
    <name evidence="1" type="ORF">G7084_00570</name>
</gene>
<proteinExistence type="predicted"/>
<sequence>MDNINKIPETMEEVQTQVMMMQQTGFQVDEEDVIKESIKNGFQSLLDERMSGHYYTVHWNPDYTGLDVIGFGEEQIGLIQPAEKQLSWVAQFKANADAMWFNLDEAAGKLIGR</sequence>
<organism evidence="1 2">
    <name type="scientific">Weissella coleopterorum</name>
    <dbReference type="NCBI Taxonomy" id="2714949"/>
    <lineage>
        <taxon>Bacteria</taxon>
        <taxon>Bacillati</taxon>
        <taxon>Bacillota</taxon>
        <taxon>Bacilli</taxon>
        <taxon>Lactobacillales</taxon>
        <taxon>Lactobacillaceae</taxon>
        <taxon>Weissella</taxon>
    </lineage>
</organism>
<dbReference type="Proteomes" id="UP000500741">
    <property type="component" value="Chromosome"/>
</dbReference>
<reference evidence="1 2" key="1">
    <citation type="submission" date="2020-03" db="EMBL/GenBank/DDBJ databases">
        <title>Weissella sp. nov., isolated from Cybister lewisianus.</title>
        <authorList>
            <person name="Hyun D.-W."/>
            <person name="Bae J.-W."/>
        </authorList>
    </citation>
    <scope>NUCLEOTIDE SEQUENCE [LARGE SCALE GENOMIC DNA]</scope>
    <source>
        <strain evidence="1 2">HDW19</strain>
    </source>
</reference>